<dbReference type="GeneID" id="5027596"/>
<evidence type="ECO:0000256" key="1">
    <source>
        <dbReference type="SAM" id="MobiDB-lite"/>
    </source>
</evidence>
<gene>
    <name evidence="2" type="ORF">GSPATT00010614001</name>
</gene>
<evidence type="ECO:0008006" key="4">
    <source>
        <dbReference type="Google" id="ProtNLM"/>
    </source>
</evidence>
<evidence type="ECO:0000313" key="3">
    <source>
        <dbReference type="Proteomes" id="UP000000600"/>
    </source>
</evidence>
<sequence>MLRVSQKYHSEQSKGSQEQQYQQQKNDQAQELITLENQYGQLKGLSQQFFSAILKKNPEFAEQILGVILSMIEMTDKQTICQELFAKSDEKKEKKTKSKSKGIKGWLDKF</sequence>
<dbReference type="InParanoid" id="A0CUE7"/>
<feature type="region of interest" description="Disordered" evidence="1">
    <location>
        <begin position="1"/>
        <end position="27"/>
    </location>
</feature>
<feature type="compositionally biased region" description="Low complexity" evidence="1">
    <location>
        <begin position="13"/>
        <end position="27"/>
    </location>
</feature>
<dbReference type="Proteomes" id="UP000000600">
    <property type="component" value="Unassembled WGS sequence"/>
</dbReference>
<feature type="region of interest" description="Disordered" evidence="1">
    <location>
        <begin position="88"/>
        <end position="110"/>
    </location>
</feature>
<keyword evidence="3" id="KW-1185">Reference proteome</keyword>
<name>A0CUE7_PARTE</name>
<dbReference type="KEGG" id="ptm:GSPATT00010614001"/>
<organism evidence="2 3">
    <name type="scientific">Paramecium tetraurelia</name>
    <dbReference type="NCBI Taxonomy" id="5888"/>
    <lineage>
        <taxon>Eukaryota</taxon>
        <taxon>Sar</taxon>
        <taxon>Alveolata</taxon>
        <taxon>Ciliophora</taxon>
        <taxon>Intramacronucleata</taxon>
        <taxon>Oligohymenophorea</taxon>
        <taxon>Peniculida</taxon>
        <taxon>Parameciidae</taxon>
        <taxon>Paramecium</taxon>
    </lineage>
</organism>
<proteinExistence type="predicted"/>
<dbReference type="HOGENOM" id="CLU_2175958_0_0_1"/>
<reference evidence="2 3" key="1">
    <citation type="journal article" date="2006" name="Nature">
        <title>Global trends of whole-genome duplications revealed by the ciliate Paramecium tetraurelia.</title>
        <authorList>
            <consortium name="Genoscope"/>
            <person name="Aury J.-M."/>
            <person name="Jaillon O."/>
            <person name="Duret L."/>
            <person name="Noel B."/>
            <person name="Jubin C."/>
            <person name="Porcel B.M."/>
            <person name="Segurens B."/>
            <person name="Daubin V."/>
            <person name="Anthouard V."/>
            <person name="Aiach N."/>
            <person name="Arnaiz O."/>
            <person name="Billaut A."/>
            <person name="Beisson J."/>
            <person name="Blanc I."/>
            <person name="Bouhouche K."/>
            <person name="Camara F."/>
            <person name="Duharcourt S."/>
            <person name="Guigo R."/>
            <person name="Gogendeau D."/>
            <person name="Katinka M."/>
            <person name="Keller A.-M."/>
            <person name="Kissmehl R."/>
            <person name="Klotz C."/>
            <person name="Koll F."/>
            <person name="Le Moue A."/>
            <person name="Lepere C."/>
            <person name="Malinsky S."/>
            <person name="Nowacki M."/>
            <person name="Nowak J.K."/>
            <person name="Plattner H."/>
            <person name="Poulain J."/>
            <person name="Ruiz F."/>
            <person name="Serrano V."/>
            <person name="Zagulski M."/>
            <person name="Dessen P."/>
            <person name="Betermier M."/>
            <person name="Weissenbach J."/>
            <person name="Scarpelli C."/>
            <person name="Schachter V."/>
            <person name="Sperling L."/>
            <person name="Meyer E."/>
            <person name="Cohen J."/>
            <person name="Wincker P."/>
        </authorList>
    </citation>
    <scope>NUCLEOTIDE SEQUENCE [LARGE SCALE GENOMIC DNA]</scope>
    <source>
        <strain evidence="2 3">Stock d4-2</strain>
    </source>
</reference>
<dbReference type="AlphaFoldDB" id="A0CUE7"/>
<evidence type="ECO:0000313" key="2">
    <source>
        <dbReference type="EMBL" id="CAK74414.1"/>
    </source>
</evidence>
<protein>
    <recommendedName>
        <fullName evidence="4">GRIP domain-containing protein</fullName>
    </recommendedName>
</protein>
<dbReference type="RefSeq" id="XP_001441811.1">
    <property type="nucleotide sequence ID" value="XM_001441774.1"/>
</dbReference>
<accession>A0CUE7</accession>
<dbReference type="EMBL" id="CT868185">
    <property type="protein sequence ID" value="CAK74414.1"/>
    <property type="molecule type" value="Genomic_DNA"/>
</dbReference>